<keyword evidence="16" id="KW-1185">Reference proteome</keyword>
<dbReference type="GO" id="GO:0008131">
    <property type="term" value="F:primary methylamine oxidase activity"/>
    <property type="evidence" value="ECO:0007669"/>
    <property type="project" value="InterPro"/>
</dbReference>
<feature type="domain" description="Copper amine oxidase catalytic" evidence="13">
    <location>
        <begin position="735"/>
        <end position="771"/>
    </location>
</feature>
<dbReference type="Gene3D" id="3.10.450.40">
    <property type="match status" value="2"/>
</dbReference>
<evidence type="ECO:0000256" key="3">
    <source>
        <dbReference type="ARBA" id="ARBA00011738"/>
    </source>
</evidence>
<comment type="PTM">
    <text evidence="10 11">Topaquinone (TPQ) is generated by copper-dependent autoxidation of a specific tyrosyl residue.</text>
</comment>
<feature type="modified residue" description="2',4',5'-topaquinone" evidence="10">
    <location>
        <position position="457"/>
    </location>
</feature>
<proteinExistence type="inferred from homology"/>
<evidence type="ECO:0000256" key="12">
    <source>
        <dbReference type="SAM" id="MobiDB-lite"/>
    </source>
</evidence>
<dbReference type="Pfam" id="PF02728">
    <property type="entry name" value="Cu_amine_oxidN3"/>
    <property type="match status" value="1"/>
</dbReference>
<evidence type="ECO:0000256" key="6">
    <source>
        <dbReference type="ARBA" id="ARBA00023002"/>
    </source>
</evidence>
<evidence type="ECO:0000256" key="9">
    <source>
        <dbReference type="PIRSR" id="PIRSR600269-50"/>
    </source>
</evidence>
<evidence type="ECO:0000259" key="13">
    <source>
        <dbReference type="Pfam" id="PF01179"/>
    </source>
</evidence>
<comment type="subunit">
    <text evidence="3">Homodimer.</text>
</comment>
<dbReference type="InterPro" id="IPR015798">
    <property type="entry name" value="Cu_amine_oxidase_C"/>
</dbReference>
<reference evidence="15" key="1">
    <citation type="submission" date="2022-04" db="EMBL/GenBank/DDBJ databases">
        <title>Carnegiea gigantea Genome sequencing and assembly v2.</title>
        <authorList>
            <person name="Copetti D."/>
            <person name="Sanderson M.J."/>
            <person name="Burquez A."/>
            <person name="Wojciechowski M.F."/>
        </authorList>
    </citation>
    <scope>NUCLEOTIDE SEQUENCE</scope>
    <source>
        <strain evidence="15">SGP5-SGP5p</strain>
        <tissue evidence="15">Aerial part</tissue>
    </source>
</reference>
<comment type="cofactor">
    <cofactor evidence="11">
        <name>Cu cation</name>
        <dbReference type="ChEBI" id="CHEBI:23378"/>
    </cofactor>
    <text evidence="11">Contains 1 topaquinone per subunit.</text>
</comment>
<keyword evidence="7 11" id="KW-0186">Copper</keyword>
<organism evidence="15 16">
    <name type="scientific">Carnegiea gigantea</name>
    <dbReference type="NCBI Taxonomy" id="171969"/>
    <lineage>
        <taxon>Eukaryota</taxon>
        <taxon>Viridiplantae</taxon>
        <taxon>Streptophyta</taxon>
        <taxon>Embryophyta</taxon>
        <taxon>Tracheophyta</taxon>
        <taxon>Spermatophyta</taxon>
        <taxon>Magnoliopsida</taxon>
        <taxon>eudicotyledons</taxon>
        <taxon>Gunneridae</taxon>
        <taxon>Pentapetalae</taxon>
        <taxon>Caryophyllales</taxon>
        <taxon>Cactineae</taxon>
        <taxon>Cactaceae</taxon>
        <taxon>Cactoideae</taxon>
        <taxon>Echinocereeae</taxon>
        <taxon>Carnegiea</taxon>
    </lineage>
</organism>
<dbReference type="SUPFAM" id="SSF54416">
    <property type="entry name" value="Amine oxidase N-terminal region"/>
    <property type="match status" value="2"/>
</dbReference>
<dbReference type="GO" id="GO:0048038">
    <property type="term" value="F:quinone binding"/>
    <property type="evidence" value="ECO:0007669"/>
    <property type="project" value="InterPro"/>
</dbReference>
<feature type="compositionally biased region" description="Basic and acidic residues" evidence="12">
    <location>
        <begin position="293"/>
        <end position="302"/>
    </location>
</feature>
<dbReference type="Pfam" id="PF01179">
    <property type="entry name" value="Cu_amine_oxid"/>
    <property type="match status" value="2"/>
</dbReference>
<dbReference type="EC" id="1.4.3.-" evidence="11"/>
<sequence length="803" mass="90283">MMRPVETLPESPTANAAVSTKPKGDLVGENHRVPSNFSPAQSHSIESVKGIPMTLRAQTSHPLDPLSATEIKVAERDSMRFIEVVLVEPEKHVVAMADAYFFPPFQPSLMPRIKGRPVLPTKLPPRLARLVVCNKMLNETSVWIVELTQVHAVTRGGHHRGKVISSKVIPDVQPPMDAVEYAECEAVVKDYHSFREAMKKRGIEDMDLVMVDAWCVGCYTEADAPSRRLAKPLIFCRTESDCPVENGYAGPVDGIYVLVDMQNMEVIEFEERKLVPLPPADPLRNYTAGETRGGVDRSDVKPPHILQTEGPSFREQWSFRVGFTPRDGLVIHSVAYVDGNRGRRSVAHRLSFIEMVVPYGDSNEPHYRKNAFDAGEDGLGKNVHSLKKGCDCLGYIKYFDAHFTNFTGGFETIENCVCLHEEDHGILWKHQDWRTGLAEVRRSRRLTVSFICTVANYEYGFYWHFYQDGKIEAEVKLTGILSLGALLPGEVRKYGTMIAPGLYAPVHQHFLVARMDMAVDCKPGEALNQVVELNVKVGEPGKDNVHNNAFYAEEKLLRSELQAMRDCNPLSARHWIVRNTRTVNRTGQPTGYKLVPGSNCLPLAGPDAKFLRRAAFLKHNLWVTPYACDEMYPGGEFPNQNPRVGEGLATWVKKNRSLEEADIEFLFSLAEIMHVQKLCSSVELLSFSSTYFEQFKFPELCFVGFLKMVSVFFNQQSLHDLIFYFCSFRTLCTVYMFGLTHIPRLEDWPVMPVEDLGFVLMPHGFFNCSPAVDVPPNTACDSDAKDSNGVVAKHVQNGFIAKL</sequence>
<dbReference type="FunFam" id="3.10.450.40:FF:000002">
    <property type="entry name" value="Amine oxidase"/>
    <property type="match status" value="1"/>
</dbReference>
<feature type="active site" description="Schiff-base intermediate with substrate; via topaquinone" evidence="9">
    <location>
        <position position="457"/>
    </location>
</feature>
<dbReference type="PANTHER" id="PTHR10638">
    <property type="entry name" value="COPPER AMINE OXIDASE"/>
    <property type="match status" value="1"/>
</dbReference>
<keyword evidence="4 11" id="KW-0479">Metal-binding</keyword>
<dbReference type="Gene3D" id="2.70.98.20">
    <property type="entry name" value="Copper amine oxidase, catalytic domain"/>
    <property type="match status" value="1"/>
</dbReference>
<evidence type="ECO:0000256" key="11">
    <source>
        <dbReference type="RuleBase" id="RU000672"/>
    </source>
</evidence>
<dbReference type="InterPro" id="IPR036460">
    <property type="entry name" value="Cu_amine_oxidase_C_sf"/>
</dbReference>
<evidence type="ECO:0000313" key="15">
    <source>
        <dbReference type="EMBL" id="KAJ8451608.1"/>
    </source>
</evidence>
<dbReference type="InterPro" id="IPR000269">
    <property type="entry name" value="Cu_amine_oxidase"/>
</dbReference>
<protein>
    <recommendedName>
        <fullName evidence="11">Amine oxidase</fullName>
        <ecNumber evidence="11">1.4.3.-</ecNumber>
    </recommendedName>
</protein>
<keyword evidence="5 9" id="KW-0801">TPQ</keyword>
<evidence type="ECO:0000313" key="16">
    <source>
        <dbReference type="Proteomes" id="UP001153076"/>
    </source>
</evidence>
<dbReference type="Proteomes" id="UP001153076">
    <property type="component" value="Unassembled WGS sequence"/>
</dbReference>
<dbReference type="AlphaFoldDB" id="A0A9Q1KZ82"/>
<evidence type="ECO:0000259" key="14">
    <source>
        <dbReference type="Pfam" id="PF02728"/>
    </source>
</evidence>
<accession>A0A9Q1KZ82</accession>
<dbReference type="GO" id="GO:0005507">
    <property type="term" value="F:copper ion binding"/>
    <property type="evidence" value="ECO:0007669"/>
    <property type="project" value="InterPro"/>
</dbReference>
<comment type="cofactor">
    <cofactor evidence="1">
        <name>Cu cation</name>
        <dbReference type="ChEBI" id="CHEBI:23378"/>
    </cofactor>
</comment>
<evidence type="ECO:0000256" key="7">
    <source>
        <dbReference type="ARBA" id="ARBA00023008"/>
    </source>
</evidence>
<dbReference type="OrthoDB" id="5379943at2759"/>
<evidence type="ECO:0000256" key="8">
    <source>
        <dbReference type="ARBA" id="ARBA00023157"/>
    </source>
</evidence>
<feature type="domain" description="Copper amine oxidase catalytic" evidence="13">
    <location>
        <begin position="305"/>
        <end position="663"/>
    </location>
</feature>
<gene>
    <name evidence="15" type="ORF">Cgig2_018242</name>
</gene>
<feature type="active site" description="Proton acceptor" evidence="9">
    <location>
        <position position="373"/>
    </location>
</feature>
<dbReference type="GO" id="GO:0009308">
    <property type="term" value="P:amine metabolic process"/>
    <property type="evidence" value="ECO:0007669"/>
    <property type="project" value="UniProtKB-UniRule"/>
</dbReference>
<feature type="domain" description="Copper amine oxidase N3-terminal" evidence="14">
    <location>
        <begin position="174"/>
        <end position="277"/>
    </location>
</feature>
<feature type="region of interest" description="Disordered" evidence="12">
    <location>
        <begin position="1"/>
        <end position="23"/>
    </location>
</feature>
<evidence type="ECO:0000256" key="5">
    <source>
        <dbReference type="ARBA" id="ARBA00022772"/>
    </source>
</evidence>
<evidence type="ECO:0000256" key="2">
    <source>
        <dbReference type="ARBA" id="ARBA00007983"/>
    </source>
</evidence>
<dbReference type="PANTHER" id="PTHR10638:SF18">
    <property type="entry name" value="AMINE OXIDASE [COPPER-CONTAINING] ZETA, PEROXISOMAL"/>
    <property type="match status" value="1"/>
</dbReference>
<keyword evidence="6 11" id="KW-0560">Oxidoreductase</keyword>
<dbReference type="SUPFAM" id="SSF49998">
    <property type="entry name" value="Amine oxidase catalytic domain"/>
    <property type="match status" value="2"/>
</dbReference>
<evidence type="ECO:0000256" key="10">
    <source>
        <dbReference type="PIRSR" id="PIRSR600269-51"/>
    </source>
</evidence>
<feature type="region of interest" description="Disordered" evidence="12">
    <location>
        <begin position="285"/>
        <end position="308"/>
    </location>
</feature>
<comment type="caution">
    <text evidence="15">The sequence shown here is derived from an EMBL/GenBank/DDBJ whole genome shotgun (WGS) entry which is preliminary data.</text>
</comment>
<evidence type="ECO:0000256" key="1">
    <source>
        <dbReference type="ARBA" id="ARBA00001935"/>
    </source>
</evidence>
<dbReference type="FunFam" id="2.70.98.20:FF:000001">
    <property type="entry name" value="Amine oxidase"/>
    <property type="match status" value="1"/>
</dbReference>
<dbReference type="InterPro" id="IPR015802">
    <property type="entry name" value="Cu_amine_oxidase_N3"/>
</dbReference>
<name>A0A9Q1KZ82_9CARY</name>
<dbReference type="EMBL" id="JAKOGI010000008">
    <property type="protein sequence ID" value="KAJ8451608.1"/>
    <property type="molecule type" value="Genomic_DNA"/>
</dbReference>
<comment type="similarity">
    <text evidence="2 11">Belongs to the copper/topaquinone oxidase family.</text>
</comment>
<keyword evidence="8" id="KW-1015">Disulfide bond</keyword>
<dbReference type="InterPro" id="IPR016182">
    <property type="entry name" value="Cu_amine_oxidase_N-reg"/>
</dbReference>
<evidence type="ECO:0000256" key="4">
    <source>
        <dbReference type="ARBA" id="ARBA00022723"/>
    </source>
</evidence>